<feature type="non-terminal residue" evidence="1">
    <location>
        <position position="1"/>
    </location>
</feature>
<gene>
    <name evidence="1" type="ORF">NOO_LOCUS13841</name>
</gene>
<dbReference type="Proteomes" id="UP000271087">
    <property type="component" value="Unassembled WGS sequence"/>
</dbReference>
<dbReference type="OrthoDB" id="10520025at2759"/>
<evidence type="ECO:0000313" key="1">
    <source>
        <dbReference type="EMBL" id="VDN06101.1"/>
    </source>
</evidence>
<reference evidence="1 2" key="1">
    <citation type="submission" date="2018-08" db="EMBL/GenBank/DDBJ databases">
        <authorList>
            <person name="Laetsch R D."/>
            <person name="Stevens L."/>
            <person name="Kumar S."/>
            <person name="Blaxter L. M."/>
        </authorList>
    </citation>
    <scope>NUCLEOTIDE SEQUENCE [LARGE SCALE GENOMIC DNA]</scope>
</reference>
<dbReference type="AlphaFoldDB" id="A0A3P7LJ45"/>
<accession>A0A3P7LJ45</accession>
<keyword evidence="2" id="KW-1185">Reference proteome</keyword>
<organism evidence="1 2">
    <name type="scientific">Onchocerca ochengi</name>
    <name type="common">Filarial nematode worm</name>
    <dbReference type="NCBI Taxonomy" id="42157"/>
    <lineage>
        <taxon>Eukaryota</taxon>
        <taxon>Metazoa</taxon>
        <taxon>Ecdysozoa</taxon>
        <taxon>Nematoda</taxon>
        <taxon>Chromadorea</taxon>
        <taxon>Rhabditida</taxon>
        <taxon>Spirurina</taxon>
        <taxon>Spiruromorpha</taxon>
        <taxon>Filarioidea</taxon>
        <taxon>Onchocercidae</taxon>
        <taxon>Onchocerca</taxon>
    </lineage>
</organism>
<protein>
    <submittedName>
        <fullName evidence="1">Uncharacterized protein</fullName>
    </submittedName>
</protein>
<proteinExistence type="predicted"/>
<name>A0A3P7LJ45_ONCOC</name>
<evidence type="ECO:0000313" key="2">
    <source>
        <dbReference type="Proteomes" id="UP000271087"/>
    </source>
</evidence>
<dbReference type="EMBL" id="UYRW01019640">
    <property type="protein sequence ID" value="VDN06101.1"/>
    <property type="molecule type" value="Genomic_DNA"/>
</dbReference>
<sequence>FVGFVLFNYLLVDSIFFSRFLGVSFYNYHSPAYALNVPPLPDSFTEEAFIIGLHWKIISKDTPSYRYRRVGYGYHSK</sequence>